<dbReference type="EMBL" id="CAFBMT010000028">
    <property type="protein sequence ID" value="CAB4954189.1"/>
    <property type="molecule type" value="Genomic_DNA"/>
</dbReference>
<protein>
    <submittedName>
        <fullName evidence="1">Unannotated protein</fullName>
    </submittedName>
</protein>
<reference evidence="1" key="1">
    <citation type="submission" date="2020-05" db="EMBL/GenBank/DDBJ databases">
        <authorList>
            <person name="Chiriac C."/>
            <person name="Salcher M."/>
            <person name="Ghai R."/>
            <person name="Kavagutti S V."/>
        </authorList>
    </citation>
    <scope>NUCLEOTIDE SEQUENCE</scope>
</reference>
<dbReference type="EMBL" id="CAEZYF010000034">
    <property type="protein sequence ID" value="CAB4746971.1"/>
    <property type="molecule type" value="Genomic_DNA"/>
</dbReference>
<evidence type="ECO:0000313" key="4">
    <source>
        <dbReference type="EMBL" id="CAB4954189.1"/>
    </source>
</evidence>
<organism evidence="1">
    <name type="scientific">freshwater metagenome</name>
    <dbReference type="NCBI Taxonomy" id="449393"/>
    <lineage>
        <taxon>unclassified sequences</taxon>
        <taxon>metagenomes</taxon>
        <taxon>ecological metagenomes</taxon>
    </lineage>
</organism>
<dbReference type="EMBL" id="CAESGF010000028">
    <property type="protein sequence ID" value="CAB4365297.1"/>
    <property type="molecule type" value="Genomic_DNA"/>
</dbReference>
<dbReference type="Pfam" id="PF22234">
    <property type="entry name" value="Rv2466c-like"/>
    <property type="match status" value="1"/>
</dbReference>
<dbReference type="SUPFAM" id="SSF52833">
    <property type="entry name" value="Thioredoxin-like"/>
    <property type="match status" value="1"/>
</dbReference>
<dbReference type="Gene3D" id="3.40.30.10">
    <property type="entry name" value="Glutaredoxin"/>
    <property type="match status" value="1"/>
</dbReference>
<dbReference type="EMBL" id="CAFBOL010000061">
    <property type="protein sequence ID" value="CAB4999963.1"/>
    <property type="molecule type" value="Genomic_DNA"/>
</dbReference>
<sequence length="212" mass="23916">MADLEFFFDPVCPWAWITSRWVVEVQQQRHYTVHWRFISLKMINEGRDQESYDDGYRAVHMAGLYTHRVCDEVRMQHGNDAVGALYTAIGTAFHPDGRRPEITDEPVAFIAEMLSVAGLPDELAAHALDESHDTYVREDTETAFARTGRDVGTPIITFHPGADNESSFFGPVIASIPRGEAATRLWDAIETIATTSGMAELKRSLRSRPRFD</sequence>
<evidence type="ECO:0000313" key="3">
    <source>
        <dbReference type="EMBL" id="CAB4852154.1"/>
    </source>
</evidence>
<dbReference type="EMBL" id="CAFBIY010000113">
    <property type="protein sequence ID" value="CAB4852154.1"/>
    <property type="molecule type" value="Genomic_DNA"/>
</dbReference>
<dbReference type="AlphaFoldDB" id="A0A6J6AAJ3"/>
<name>A0A6J6AAJ3_9ZZZZ</name>
<evidence type="ECO:0000313" key="5">
    <source>
        <dbReference type="EMBL" id="CAB4999963.1"/>
    </source>
</evidence>
<evidence type="ECO:0000313" key="2">
    <source>
        <dbReference type="EMBL" id="CAB4746971.1"/>
    </source>
</evidence>
<evidence type="ECO:0000313" key="1">
    <source>
        <dbReference type="EMBL" id="CAB4365297.1"/>
    </source>
</evidence>
<dbReference type="InterPro" id="IPR053977">
    <property type="entry name" value="Rv2466c-like"/>
</dbReference>
<gene>
    <name evidence="2" type="ORF">UFOPK2656_03296</name>
    <name evidence="3" type="ORF">UFOPK3267_01913</name>
    <name evidence="4" type="ORF">UFOPK3651_03057</name>
    <name evidence="5" type="ORF">UFOPK3931_02064</name>
    <name evidence="1" type="ORF">UFOPK4189_03042</name>
</gene>
<accession>A0A6J6AAJ3</accession>
<dbReference type="CDD" id="cd02972">
    <property type="entry name" value="DsbA_family"/>
    <property type="match status" value="1"/>
</dbReference>
<proteinExistence type="predicted"/>
<dbReference type="InterPro" id="IPR036249">
    <property type="entry name" value="Thioredoxin-like_sf"/>
</dbReference>